<evidence type="ECO:0000313" key="2">
    <source>
        <dbReference type="EMBL" id="KAF7402421.1"/>
    </source>
</evidence>
<gene>
    <name evidence="2" type="ORF">HZH66_004688</name>
</gene>
<dbReference type="AlphaFoldDB" id="A0A834KEF4"/>
<evidence type="ECO:0000256" key="1">
    <source>
        <dbReference type="SAM" id="MobiDB-lite"/>
    </source>
</evidence>
<feature type="region of interest" description="Disordered" evidence="1">
    <location>
        <begin position="65"/>
        <end position="105"/>
    </location>
</feature>
<dbReference type="Proteomes" id="UP000614350">
    <property type="component" value="Unassembled WGS sequence"/>
</dbReference>
<proteinExistence type="predicted"/>
<reference evidence="2" key="1">
    <citation type="journal article" date="2020" name="G3 (Bethesda)">
        <title>High-Quality Assemblies for Three Invasive Social Wasps from the &lt;i&gt;Vespula&lt;/i&gt; Genus.</title>
        <authorList>
            <person name="Harrop T.W.R."/>
            <person name="Guhlin J."/>
            <person name="McLaughlin G.M."/>
            <person name="Permina E."/>
            <person name="Stockwell P."/>
            <person name="Gilligan J."/>
            <person name="Le Lec M.F."/>
            <person name="Gruber M.A.M."/>
            <person name="Quinn O."/>
            <person name="Lovegrove M."/>
            <person name="Duncan E.J."/>
            <person name="Remnant E.J."/>
            <person name="Van Eeckhoven J."/>
            <person name="Graham B."/>
            <person name="Knapp R.A."/>
            <person name="Langford K.W."/>
            <person name="Kronenberg Z."/>
            <person name="Press M.O."/>
            <person name="Eacker S.M."/>
            <person name="Wilson-Rankin E.E."/>
            <person name="Purcell J."/>
            <person name="Lester P.J."/>
            <person name="Dearden P.K."/>
        </authorList>
    </citation>
    <scope>NUCLEOTIDE SEQUENCE</scope>
    <source>
        <strain evidence="2">Marl-1</strain>
    </source>
</reference>
<protein>
    <submittedName>
        <fullName evidence="2">Uncharacterized protein</fullName>
    </submittedName>
</protein>
<comment type="caution">
    <text evidence="2">The sequence shown here is derived from an EMBL/GenBank/DDBJ whole genome shotgun (WGS) entry which is preliminary data.</text>
</comment>
<accession>A0A834KEF4</accession>
<organism evidence="2 3">
    <name type="scientific">Vespula vulgaris</name>
    <name type="common">Yellow jacket</name>
    <name type="synonym">Wasp</name>
    <dbReference type="NCBI Taxonomy" id="7454"/>
    <lineage>
        <taxon>Eukaryota</taxon>
        <taxon>Metazoa</taxon>
        <taxon>Ecdysozoa</taxon>
        <taxon>Arthropoda</taxon>
        <taxon>Hexapoda</taxon>
        <taxon>Insecta</taxon>
        <taxon>Pterygota</taxon>
        <taxon>Neoptera</taxon>
        <taxon>Endopterygota</taxon>
        <taxon>Hymenoptera</taxon>
        <taxon>Apocrita</taxon>
        <taxon>Aculeata</taxon>
        <taxon>Vespoidea</taxon>
        <taxon>Vespidae</taxon>
        <taxon>Vespinae</taxon>
        <taxon>Vespula</taxon>
    </lineage>
</organism>
<name>A0A834KEF4_VESVU</name>
<feature type="compositionally biased region" description="Polar residues" evidence="1">
    <location>
        <begin position="88"/>
        <end position="98"/>
    </location>
</feature>
<sequence length="105" mass="11667">MAGTLNVATPTSWRRTVVWEILEIKCLRLPVDREHQNGLALSSKSDDKPLLRGATRDGVRLSRKWGSRVALSSPPDRSRSYHELEGGSSESYLFTQRPTGMDGGL</sequence>
<dbReference type="EMBL" id="JACSEA010000004">
    <property type="protein sequence ID" value="KAF7402421.1"/>
    <property type="molecule type" value="Genomic_DNA"/>
</dbReference>
<keyword evidence="3" id="KW-1185">Reference proteome</keyword>
<evidence type="ECO:0000313" key="3">
    <source>
        <dbReference type="Proteomes" id="UP000614350"/>
    </source>
</evidence>
<feature type="compositionally biased region" description="Basic and acidic residues" evidence="1">
    <location>
        <begin position="76"/>
        <end position="85"/>
    </location>
</feature>